<gene>
    <name evidence="2" type="ORF">HCN50_13795</name>
</gene>
<dbReference type="AlphaFoldDB" id="A0A7Y4M2D4"/>
<organism evidence="2 3">
    <name type="scientific">Bradyrhizobium archetypum</name>
    <dbReference type="NCBI Taxonomy" id="2721160"/>
    <lineage>
        <taxon>Bacteria</taxon>
        <taxon>Pseudomonadati</taxon>
        <taxon>Pseudomonadota</taxon>
        <taxon>Alphaproteobacteria</taxon>
        <taxon>Hyphomicrobiales</taxon>
        <taxon>Nitrobacteraceae</taxon>
        <taxon>Bradyrhizobium</taxon>
    </lineage>
</organism>
<dbReference type="Proteomes" id="UP000528734">
    <property type="component" value="Unassembled WGS sequence"/>
</dbReference>
<dbReference type="RefSeq" id="WP_171710200.1">
    <property type="nucleotide sequence ID" value="NZ_JAAVLW010000004.1"/>
</dbReference>
<protein>
    <submittedName>
        <fullName evidence="2">Uncharacterized protein</fullName>
    </submittedName>
</protein>
<keyword evidence="1" id="KW-0812">Transmembrane</keyword>
<evidence type="ECO:0000313" key="2">
    <source>
        <dbReference type="EMBL" id="NOJ47309.1"/>
    </source>
</evidence>
<dbReference type="EMBL" id="JAAVLW010000004">
    <property type="protein sequence ID" value="NOJ47309.1"/>
    <property type="molecule type" value="Genomic_DNA"/>
</dbReference>
<name>A0A7Y4M2D4_9BRAD</name>
<comment type="caution">
    <text evidence="2">The sequence shown here is derived from an EMBL/GenBank/DDBJ whole genome shotgun (WGS) entry which is preliminary data.</text>
</comment>
<feature type="transmembrane region" description="Helical" evidence="1">
    <location>
        <begin position="29"/>
        <end position="48"/>
    </location>
</feature>
<proteinExistence type="predicted"/>
<feature type="transmembrane region" description="Helical" evidence="1">
    <location>
        <begin position="55"/>
        <end position="74"/>
    </location>
</feature>
<evidence type="ECO:0000256" key="1">
    <source>
        <dbReference type="SAM" id="Phobius"/>
    </source>
</evidence>
<keyword evidence="1" id="KW-0472">Membrane</keyword>
<accession>A0A7Y4M2D4</accession>
<keyword evidence="3" id="KW-1185">Reference proteome</keyword>
<reference evidence="2 3" key="1">
    <citation type="submission" date="2020-03" db="EMBL/GenBank/DDBJ databases">
        <title>Bradyrhizobium diversity isolated from nodules of Muelleranthus trifoliolatus.</title>
        <authorList>
            <person name="Klepa M."/>
            <person name="Helene L."/>
            <person name="Hungria M."/>
        </authorList>
    </citation>
    <scope>NUCLEOTIDE SEQUENCE [LARGE SCALE GENOMIC DNA]</scope>
    <source>
        <strain evidence="2 3">WSM 1744</strain>
    </source>
</reference>
<dbReference type="PROSITE" id="PS51257">
    <property type="entry name" value="PROKAR_LIPOPROTEIN"/>
    <property type="match status" value="1"/>
</dbReference>
<sequence>MKYVIASLFGALLLFGFIAFGGAGHGWIAGAFSCLPLAPISFAAWLNALRTKPSLHIAIGLLVTAAVVLAATAYATLSEGTHYFFNYWRLQGPLAGSIIALIYFNWVFACGLAWWRRRAET</sequence>
<keyword evidence="1" id="KW-1133">Transmembrane helix</keyword>
<feature type="transmembrane region" description="Helical" evidence="1">
    <location>
        <begin position="94"/>
        <end position="115"/>
    </location>
</feature>
<evidence type="ECO:0000313" key="3">
    <source>
        <dbReference type="Proteomes" id="UP000528734"/>
    </source>
</evidence>